<evidence type="ECO:0000256" key="1">
    <source>
        <dbReference type="SAM" id="MobiDB-lite"/>
    </source>
</evidence>
<keyword evidence="2" id="KW-0812">Transmembrane</keyword>
<dbReference type="AlphaFoldDB" id="A0A6B2LN77"/>
<organism evidence="3">
    <name type="scientific">Arcella intermedia</name>
    <dbReference type="NCBI Taxonomy" id="1963864"/>
    <lineage>
        <taxon>Eukaryota</taxon>
        <taxon>Amoebozoa</taxon>
        <taxon>Tubulinea</taxon>
        <taxon>Elardia</taxon>
        <taxon>Arcellinida</taxon>
        <taxon>Sphaerothecina</taxon>
        <taxon>Arcellidae</taxon>
        <taxon>Arcella</taxon>
    </lineage>
</organism>
<keyword evidence="2" id="KW-1133">Transmembrane helix</keyword>
<feature type="compositionally biased region" description="Low complexity" evidence="1">
    <location>
        <begin position="42"/>
        <end position="52"/>
    </location>
</feature>
<evidence type="ECO:0000256" key="2">
    <source>
        <dbReference type="SAM" id="Phobius"/>
    </source>
</evidence>
<evidence type="ECO:0000313" key="3">
    <source>
        <dbReference type="EMBL" id="NDV38257.1"/>
    </source>
</evidence>
<keyword evidence="2" id="KW-0472">Membrane</keyword>
<sequence length="81" mass="9611">MQEIKQDVEELKKRETIRERKLEDLQRDLQNLTPKEPPAFQPTPKEQPTQPTSYQSLFTPKNTILFIACTFFSYLTGYYVL</sequence>
<accession>A0A6B2LN77</accession>
<feature type="transmembrane region" description="Helical" evidence="2">
    <location>
        <begin position="63"/>
        <end position="80"/>
    </location>
</feature>
<feature type="region of interest" description="Disordered" evidence="1">
    <location>
        <begin position="24"/>
        <end position="53"/>
    </location>
</feature>
<reference evidence="3" key="1">
    <citation type="journal article" date="2020" name="J. Eukaryot. Microbiol.">
        <title>De novo Sequencing, Assembly and Annotation of the Transcriptome for the Free-Living Testate Amoeba Arcella intermedia.</title>
        <authorList>
            <person name="Ribeiro G.M."/>
            <person name="Porfirio-Sousa A.L."/>
            <person name="Maurer-Alcala X.X."/>
            <person name="Katz L.A."/>
            <person name="Lahr D.J.G."/>
        </authorList>
    </citation>
    <scope>NUCLEOTIDE SEQUENCE</scope>
</reference>
<name>A0A6B2LN77_9EUKA</name>
<protein>
    <submittedName>
        <fullName evidence="3">Uncharacterized protein</fullName>
    </submittedName>
</protein>
<proteinExistence type="predicted"/>
<dbReference type="EMBL" id="GIBP01009288">
    <property type="protein sequence ID" value="NDV38257.1"/>
    <property type="molecule type" value="Transcribed_RNA"/>
</dbReference>